<name>A0ABW1LM43_9ACTN</name>
<keyword evidence="1 4" id="KW-0808">Transferase</keyword>
<reference evidence="5" key="1">
    <citation type="journal article" date="2019" name="Int. J. Syst. Evol. Microbiol.">
        <title>The Global Catalogue of Microorganisms (GCM) 10K type strain sequencing project: providing services to taxonomists for standard genome sequencing and annotation.</title>
        <authorList>
            <consortium name="The Broad Institute Genomics Platform"/>
            <consortium name="The Broad Institute Genome Sequencing Center for Infectious Disease"/>
            <person name="Wu L."/>
            <person name="Ma J."/>
        </authorList>
    </citation>
    <scope>NUCLEOTIDE SEQUENCE [LARGE SCALE GENOMIC DNA]</scope>
    <source>
        <strain evidence="5">CCUG 54522</strain>
    </source>
</reference>
<dbReference type="EC" id="2.3.-.-" evidence="4"/>
<evidence type="ECO:0000256" key="2">
    <source>
        <dbReference type="ARBA" id="ARBA00023315"/>
    </source>
</evidence>
<evidence type="ECO:0000313" key="4">
    <source>
        <dbReference type="EMBL" id="MFC6044990.1"/>
    </source>
</evidence>
<proteinExistence type="predicted"/>
<keyword evidence="2 4" id="KW-0012">Acyltransferase</keyword>
<comment type="caution">
    <text evidence="4">The sequence shown here is derived from an EMBL/GenBank/DDBJ whole genome shotgun (WGS) entry which is preliminary data.</text>
</comment>
<dbReference type="GO" id="GO:0016746">
    <property type="term" value="F:acyltransferase activity"/>
    <property type="evidence" value="ECO:0007669"/>
    <property type="project" value="UniProtKB-KW"/>
</dbReference>
<gene>
    <name evidence="4" type="ORF">ACFPYL_18005</name>
</gene>
<accession>A0ABW1LM43</accession>
<dbReference type="Pfam" id="PF00583">
    <property type="entry name" value="Acetyltransf_1"/>
    <property type="match status" value="1"/>
</dbReference>
<evidence type="ECO:0000256" key="1">
    <source>
        <dbReference type="ARBA" id="ARBA00022679"/>
    </source>
</evidence>
<dbReference type="Proteomes" id="UP001596135">
    <property type="component" value="Unassembled WGS sequence"/>
</dbReference>
<dbReference type="PROSITE" id="PS51186">
    <property type="entry name" value="GNAT"/>
    <property type="match status" value="1"/>
</dbReference>
<evidence type="ECO:0000259" key="3">
    <source>
        <dbReference type="PROSITE" id="PS51186"/>
    </source>
</evidence>
<dbReference type="SUPFAM" id="SSF55729">
    <property type="entry name" value="Acyl-CoA N-acyltransferases (Nat)"/>
    <property type="match status" value="1"/>
</dbReference>
<dbReference type="CDD" id="cd04301">
    <property type="entry name" value="NAT_SF"/>
    <property type="match status" value="1"/>
</dbReference>
<dbReference type="InterPro" id="IPR050832">
    <property type="entry name" value="Bact_Acetyltransf"/>
</dbReference>
<dbReference type="InterPro" id="IPR000182">
    <property type="entry name" value="GNAT_dom"/>
</dbReference>
<dbReference type="InterPro" id="IPR016181">
    <property type="entry name" value="Acyl_CoA_acyltransferase"/>
</dbReference>
<sequence length="170" mass="18368">MIRPARPDDMRAVADIWHRAWHTAHPGHVPEGLTAARTLEAFRSRTPSRVADTTVAEVDGEVAGFTMVADDEVEQVFVDPERHGSGIAAPLLAAAEQQVAAAGHDAAWLAVVVGNARARAFYEKHGWHDASDLPYEVVADGTTYVSPCRRYEKVVSTGGTTATGRSPRDR</sequence>
<evidence type="ECO:0000313" key="5">
    <source>
        <dbReference type="Proteomes" id="UP001596135"/>
    </source>
</evidence>
<dbReference type="PANTHER" id="PTHR43877">
    <property type="entry name" value="AMINOALKYLPHOSPHONATE N-ACETYLTRANSFERASE-RELATED-RELATED"/>
    <property type="match status" value="1"/>
</dbReference>
<dbReference type="Gene3D" id="3.40.630.30">
    <property type="match status" value="1"/>
</dbReference>
<feature type="domain" description="N-acetyltransferase" evidence="3">
    <location>
        <begin position="1"/>
        <end position="149"/>
    </location>
</feature>
<dbReference type="EMBL" id="JBHSRJ010000008">
    <property type="protein sequence ID" value="MFC6044990.1"/>
    <property type="molecule type" value="Genomic_DNA"/>
</dbReference>
<dbReference type="PANTHER" id="PTHR43877:SF1">
    <property type="entry name" value="ACETYLTRANSFERASE"/>
    <property type="match status" value="1"/>
</dbReference>
<dbReference type="RefSeq" id="WP_379157372.1">
    <property type="nucleotide sequence ID" value="NZ_JBHSRJ010000008.1"/>
</dbReference>
<organism evidence="4 5">
    <name type="scientific">Nocardioides hankookensis</name>
    <dbReference type="NCBI Taxonomy" id="443157"/>
    <lineage>
        <taxon>Bacteria</taxon>
        <taxon>Bacillati</taxon>
        <taxon>Actinomycetota</taxon>
        <taxon>Actinomycetes</taxon>
        <taxon>Propionibacteriales</taxon>
        <taxon>Nocardioidaceae</taxon>
        <taxon>Nocardioides</taxon>
    </lineage>
</organism>
<protein>
    <submittedName>
        <fullName evidence="4">GNAT family N-acetyltransferase</fullName>
        <ecNumber evidence="4">2.3.-.-</ecNumber>
    </submittedName>
</protein>
<keyword evidence="5" id="KW-1185">Reference proteome</keyword>